<dbReference type="GO" id="GO:0003723">
    <property type="term" value="F:RNA binding"/>
    <property type="evidence" value="ECO:0007669"/>
    <property type="project" value="InterPro"/>
</dbReference>
<dbReference type="PANTHER" id="PTHR44591">
    <property type="entry name" value="STRESS RESPONSE REGULATOR PROTEIN 1"/>
    <property type="match status" value="1"/>
</dbReference>
<sequence length="191" mass="21490">MVELTSIIVVEDESIVRLDIVEMLKDANYDVVAEASNGEKALELINKFKPDLVIMDIKMPKLDGLKASKIISKKYETPILILTAYSHSDYVENAKQDNIIGYIVKPISEAQLLPAVEVAISQSNNLKKLKREIINTKKQINNRKLIEKAKGILMDHLNLSEEAAYQKLRRTSMNKQITIEKEATAIIEALG</sequence>
<evidence type="ECO:0000256" key="6">
    <source>
        <dbReference type="PROSITE-ProRule" id="PRU00169"/>
    </source>
</evidence>
<organism evidence="9 10">
    <name type="scientific">Staphylococcus hominis</name>
    <dbReference type="NCBI Taxonomy" id="1290"/>
    <lineage>
        <taxon>Bacteria</taxon>
        <taxon>Bacillati</taxon>
        <taxon>Bacillota</taxon>
        <taxon>Bacilli</taxon>
        <taxon>Bacillales</taxon>
        <taxon>Staphylococcaceae</taxon>
        <taxon>Staphylococcus</taxon>
    </lineage>
</organism>
<keyword evidence="3" id="KW-0805">Transcription regulation</keyword>
<dbReference type="Gene3D" id="1.10.10.10">
    <property type="entry name" value="Winged helix-like DNA-binding domain superfamily/Winged helix DNA-binding domain"/>
    <property type="match status" value="1"/>
</dbReference>
<keyword evidence="4" id="KW-0238">DNA-binding</keyword>
<evidence type="ECO:0000256" key="3">
    <source>
        <dbReference type="ARBA" id="ARBA00023015"/>
    </source>
</evidence>
<dbReference type="PANTHER" id="PTHR44591:SF3">
    <property type="entry name" value="RESPONSE REGULATORY DOMAIN-CONTAINING PROTEIN"/>
    <property type="match status" value="1"/>
</dbReference>
<keyword evidence="2" id="KW-0902">Two-component regulatory system</keyword>
<evidence type="ECO:0000256" key="2">
    <source>
        <dbReference type="ARBA" id="ARBA00023012"/>
    </source>
</evidence>
<dbReference type="EMBL" id="PZHX01000024">
    <property type="protein sequence ID" value="PTK29599.1"/>
    <property type="molecule type" value="Genomic_DNA"/>
</dbReference>
<dbReference type="Pfam" id="PF03861">
    <property type="entry name" value="ANTAR"/>
    <property type="match status" value="1"/>
</dbReference>
<keyword evidence="1 6" id="KW-0597">Phosphoprotein</keyword>
<dbReference type="SMART" id="SM00448">
    <property type="entry name" value="REC"/>
    <property type="match status" value="1"/>
</dbReference>
<feature type="modified residue" description="4-aspartylphosphate" evidence="6">
    <location>
        <position position="56"/>
    </location>
</feature>
<dbReference type="InterPro" id="IPR001789">
    <property type="entry name" value="Sig_transdc_resp-reg_receiver"/>
</dbReference>
<evidence type="ECO:0000256" key="4">
    <source>
        <dbReference type="ARBA" id="ARBA00023125"/>
    </source>
</evidence>
<evidence type="ECO:0000259" key="7">
    <source>
        <dbReference type="PROSITE" id="PS50110"/>
    </source>
</evidence>
<dbReference type="InterPro" id="IPR036388">
    <property type="entry name" value="WH-like_DNA-bd_sf"/>
</dbReference>
<evidence type="ECO:0000256" key="1">
    <source>
        <dbReference type="ARBA" id="ARBA00022553"/>
    </source>
</evidence>
<protein>
    <submittedName>
        <fullName evidence="9">Response regulator</fullName>
    </submittedName>
</protein>
<comment type="caution">
    <text evidence="9">The sequence shown here is derived from an EMBL/GenBank/DDBJ whole genome shotgun (WGS) entry which is preliminary data.</text>
</comment>
<proteinExistence type="predicted"/>
<keyword evidence="5" id="KW-0804">Transcription</keyword>
<reference evidence="9 10" key="1">
    <citation type="journal article" date="2016" name="Front. Microbiol.">
        <title>Comprehensive Phylogenetic Analysis of Bovine Non-aureus Staphylococci Species Based on Whole-Genome Sequencing.</title>
        <authorList>
            <person name="Naushad S."/>
            <person name="Barkema H.W."/>
            <person name="Luby C."/>
            <person name="Condas L.A."/>
            <person name="Nobrega D.B."/>
            <person name="Carson D.A."/>
            <person name="De Buck J."/>
        </authorList>
    </citation>
    <scope>NUCLEOTIDE SEQUENCE [LARGE SCALE GENOMIC DNA]</scope>
    <source>
        <strain evidence="9 10">SNUC 5336</strain>
    </source>
</reference>
<evidence type="ECO:0000259" key="8">
    <source>
        <dbReference type="PROSITE" id="PS50921"/>
    </source>
</evidence>
<feature type="domain" description="ANTAR" evidence="8">
    <location>
        <begin position="126"/>
        <end position="187"/>
    </location>
</feature>
<dbReference type="Pfam" id="PF00072">
    <property type="entry name" value="Response_reg"/>
    <property type="match status" value="1"/>
</dbReference>
<evidence type="ECO:0000313" key="9">
    <source>
        <dbReference type="EMBL" id="PTK29599.1"/>
    </source>
</evidence>
<dbReference type="InterPro" id="IPR050595">
    <property type="entry name" value="Bact_response_regulator"/>
</dbReference>
<dbReference type="Proteomes" id="UP000241540">
    <property type="component" value="Unassembled WGS sequence"/>
</dbReference>
<gene>
    <name evidence="9" type="ORF">BUZ51_10365</name>
</gene>
<dbReference type="InterPro" id="IPR008327">
    <property type="entry name" value="Sig_transdc_resp-reg_antiterm"/>
</dbReference>
<accession>A0A974KW56</accession>
<dbReference type="GO" id="GO:0000160">
    <property type="term" value="P:phosphorelay signal transduction system"/>
    <property type="evidence" value="ECO:0007669"/>
    <property type="project" value="UniProtKB-KW"/>
</dbReference>
<dbReference type="SUPFAM" id="SSF52172">
    <property type="entry name" value="CheY-like"/>
    <property type="match status" value="1"/>
</dbReference>
<evidence type="ECO:0000256" key="5">
    <source>
        <dbReference type="ARBA" id="ARBA00023163"/>
    </source>
</evidence>
<dbReference type="PROSITE" id="PS50921">
    <property type="entry name" value="ANTAR"/>
    <property type="match status" value="1"/>
</dbReference>
<dbReference type="GO" id="GO:0003677">
    <property type="term" value="F:DNA binding"/>
    <property type="evidence" value="ECO:0007669"/>
    <property type="project" value="UniProtKB-KW"/>
</dbReference>
<name>A0A974KW56_STAHO</name>
<dbReference type="SMART" id="SM01012">
    <property type="entry name" value="ANTAR"/>
    <property type="match status" value="1"/>
</dbReference>
<evidence type="ECO:0000313" key="10">
    <source>
        <dbReference type="Proteomes" id="UP000241540"/>
    </source>
</evidence>
<dbReference type="InterPro" id="IPR011006">
    <property type="entry name" value="CheY-like_superfamily"/>
</dbReference>
<dbReference type="PIRSF" id="PIRSF036382">
    <property type="entry name" value="RR_antiterm"/>
    <property type="match status" value="1"/>
</dbReference>
<dbReference type="InterPro" id="IPR005561">
    <property type="entry name" value="ANTAR"/>
</dbReference>
<dbReference type="PROSITE" id="PS50110">
    <property type="entry name" value="RESPONSE_REGULATORY"/>
    <property type="match status" value="1"/>
</dbReference>
<dbReference type="AlphaFoldDB" id="A0A974KW56"/>
<dbReference type="Gene3D" id="3.40.50.2300">
    <property type="match status" value="1"/>
</dbReference>
<feature type="domain" description="Response regulatory" evidence="7">
    <location>
        <begin position="6"/>
        <end position="120"/>
    </location>
</feature>